<protein>
    <submittedName>
        <fullName evidence="3">Uncharacterized protein</fullName>
    </submittedName>
</protein>
<evidence type="ECO:0000256" key="2">
    <source>
        <dbReference type="SAM" id="MobiDB-lite"/>
    </source>
</evidence>
<proteinExistence type="predicted"/>
<feature type="coiled-coil region" evidence="1">
    <location>
        <begin position="23"/>
        <end position="116"/>
    </location>
</feature>
<accession>A0A7S4IY64</accession>
<evidence type="ECO:0000313" key="3">
    <source>
        <dbReference type="EMBL" id="CAE2243234.1"/>
    </source>
</evidence>
<feature type="compositionally biased region" description="Basic residues" evidence="2">
    <location>
        <begin position="249"/>
        <end position="267"/>
    </location>
</feature>
<dbReference type="AlphaFoldDB" id="A0A7S4IY64"/>
<keyword evidence="1" id="KW-0175">Coiled coil</keyword>
<gene>
    <name evidence="3" type="ORF">OAUR00152_LOCUS17241</name>
</gene>
<reference evidence="3" key="1">
    <citation type="submission" date="2021-01" db="EMBL/GenBank/DDBJ databases">
        <authorList>
            <person name="Corre E."/>
            <person name="Pelletier E."/>
            <person name="Niang G."/>
            <person name="Scheremetjew M."/>
            <person name="Finn R."/>
            <person name="Kale V."/>
            <person name="Holt S."/>
            <person name="Cochrane G."/>
            <person name="Meng A."/>
            <person name="Brown T."/>
            <person name="Cohen L."/>
        </authorList>
    </citation>
    <scope>NUCLEOTIDE SEQUENCE</scope>
    <source>
        <strain evidence="3">Isolate 1302-5</strain>
    </source>
</reference>
<sequence>MINLYPSGYYYDDFDPSYSDPRLRRQLLRRAQLQQQAAMEEEQRRQQMRYERAMREEQMWREQMLRQDILERKRRNLEHQRRREEMVRRQALEQSRRDAEKRRRILERQWQQQRQRELELERQLDLERIENGEQKRRRQGKMQRDAEYGIVRGPDGRLYKLHSDDMHGYDGSFGGVNPMHRGRSEKLLRPMPPPLMKPLNVDETYPVSTSEEIDSDEEVSDIAPTERHTKVSTNMVVSDAVKKPNATVAKRRTKSAGKKSKPTKKTVVKSSVLIGDVEDASDSEQEDLASSIWRNRMPSEGEWMEPVQGYDIYF</sequence>
<dbReference type="EMBL" id="HBKQ01025401">
    <property type="protein sequence ID" value="CAE2243234.1"/>
    <property type="molecule type" value="Transcribed_RNA"/>
</dbReference>
<evidence type="ECO:0000256" key="1">
    <source>
        <dbReference type="SAM" id="Coils"/>
    </source>
</evidence>
<feature type="region of interest" description="Disordered" evidence="2">
    <location>
        <begin position="244"/>
        <end position="268"/>
    </location>
</feature>
<organism evidence="3">
    <name type="scientific">Odontella aurita</name>
    <dbReference type="NCBI Taxonomy" id="265563"/>
    <lineage>
        <taxon>Eukaryota</taxon>
        <taxon>Sar</taxon>
        <taxon>Stramenopiles</taxon>
        <taxon>Ochrophyta</taxon>
        <taxon>Bacillariophyta</taxon>
        <taxon>Mediophyceae</taxon>
        <taxon>Biddulphiophycidae</taxon>
        <taxon>Eupodiscales</taxon>
        <taxon>Odontellaceae</taxon>
        <taxon>Odontella</taxon>
    </lineage>
</organism>
<name>A0A7S4IY64_9STRA</name>